<name>A0A7I8VET4_9ANNE</name>
<dbReference type="InterPro" id="IPR008978">
    <property type="entry name" value="HSP20-like_chaperone"/>
</dbReference>
<dbReference type="Proteomes" id="UP000549394">
    <property type="component" value="Unassembled WGS sequence"/>
</dbReference>
<sequence>MTSGSYIHSYSTRTVTNGGVYHGYRYSRFRSEDFADNKIDGYDFIKKKYADRFDEYKPRLSRSEDRSRPTYTGTAATRKIEENPSYSRAKSFWTSKDALSLSLSRTNSVSSYKSTTNSTSLDAYRPSSSRYQTATTAIPSIRPSNETKKEQTQSNSPVLKQSPFSAFKRHPFRRGNTIDNSEVSEESKKDAKDTDKHEKAKDKKKREKEEKVGKDGKKSIDRHESRESLASVTSTCSEKSKPKSKLFSLRRFRSVDNVNKSDKSEKTEKKDSGGESASANSRKLNFQLIESKIDEEGNDVKTIAVTPNEKKISTPKSLRKLFRYGVRRSRSVDVHSSIEEEPGDAIKHQSLELPDPNKRVLRLFWPGRKKTTLIDDDASSVVSDTASIASDLSNAPISSILKKSKRDGSVEGQRKQTQFSDTVQVVQQDKHGNILTKRSEKLKDDTLKNLLEDHVPGERVAVQRPLTLGGRQGATSLIIPLRIDDDMFDAQKLVIKKESNTKTLSLVLRMGEEFLEERISVRSLCGGQKLAVTAYKYEPLGDGSKYLRRFCQRYALPYSVDPYEVRAAFGEHGQLTIEAPLREV</sequence>
<dbReference type="AlphaFoldDB" id="A0A7I8VET4"/>
<evidence type="ECO:0000256" key="1">
    <source>
        <dbReference type="SAM" id="MobiDB-lite"/>
    </source>
</evidence>
<feature type="compositionally biased region" description="Basic and acidic residues" evidence="1">
    <location>
        <begin position="259"/>
        <end position="273"/>
    </location>
</feature>
<dbReference type="Gene3D" id="2.60.40.790">
    <property type="match status" value="1"/>
</dbReference>
<feature type="region of interest" description="Disordered" evidence="1">
    <location>
        <begin position="104"/>
        <end position="283"/>
    </location>
</feature>
<protein>
    <submittedName>
        <fullName evidence="2">Uncharacterized protein</fullName>
    </submittedName>
</protein>
<feature type="compositionally biased region" description="Polar residues" evidence="1">
    <location>
        <begin position="152"/>
        <end position="164"/>
    </location>
</feature>
<dbReference type="EMBL" id="CAJFCJ010000005">
    <property type="protein sequence ID" value="CAD5114461.1"/>
    <property type="molecule type" value="Genomic_DNA"/>
</dbReference>
<evidence type="ECO:0000313" key="2">
    <source>
        <dbReference type="EMBL" id="CAD5114461.1"/>
    </source>
</evidence>
<gene>
    <name evidence="2" type="ORF">DGYR_LOCUS3301</name>
</gene>
<feature type="compositionally biased region" description="Polar residues" evidence="1">
    <location>
        <begin position="112"/>
        <end position="144"/>
    </location>
</feature>
<keyword evidence="3" id="KW-1185">Reference proteome</keyword>
<evidence type="ECO:0000313" key="3">
    <source>
        <dbReference type="Proteomes" id="UP000549394"/>
    </source>
</evidence>
<accession>A0A7I8VET4</accession>
<feature type="compositionally biased region" description="Polar residues" evidence="1">
    <location>
        <begin position="228"/>
        <end position="237"/>
    </location>
</feature>
<feature type="compositionally biased region" description="Basic and acidic residues" evidence="1">
    <location>
        <begin position="185"/>
        <end position="227"/>
    </location>
</feature>
<proteinExistence type="predicted"/>
<comment type="caution">
    <text evidence="2">The sequence shown here is derived from an EMBL/GenBank/DDBJ whole genome shotgun (WGS) entry which is preliminary data.</text>
</comment>
<reference evidence="2 3" key="1">
    <citation type="submission" date="2020-08" db="EMBL/GenBank/DDBJ databases">
        <authorList>
            <person name="Hejnol A."/>
        </authorList>
    </citation>
    <scope>NUCLEOTIDE SEQUENCE [LARGE SCALE GENOMIC DNA]</scope>
</reference>
<feature type="compositionally biased region" description="Basic residues" evidence="1">
    <location>
        <begin position="242"/>
        <end position="252"/>
    </location>
</feature>
<organism evidence="2 3">
    <name type="scientific">Dimorphilus gyrociliatus</name>
    <dbReference type="NCBI Taxonomy" id="2664684"/>
    <lineage>
        <taxon>Eukaryota</taxon>
        <taxon>Metazoa</taxon>
        <taxon>Spiralia</taxon>
        <taxon>Lophotrochozoa</taxon>
        <taxon>Annelida</taxon>
        <taxon>Polychaeta</taxon>
        <taxon>Polychaeta incertae sedis</taxon>
        <taxon>Dinophilidae</taxon>
        <taxon>Dimorphilus</taxon>
    </lineage>
</organism>